<keyword evidence="2" id="KW-1185">Reference proteome</keyword>
<organism evidence="1 2">
    <name type="scientific">Armillaria gallica</name>
    <name type="common">Bulbous honey fungus</name>
    <name type="synonym">Armillaria bulbosa</name>
    <dbReference type="NCBI Taxonomy" id="47427"/>
    <lineage>
        <taxon>Eukaryota</taxon>
        <taxon>Fungi</taxon>
        <taxon>Dikarya</taxon>
        <taxon>Basidiomycota</taxon>
        <taxon>Agaricomycotina</taxon>
        <taxon>Agaricomycetes</taxon>
        <taxon>Agaricomycetidae</taxon>
        <taxon>Agaricales</taxon>
        <taxon>Marasmiineae</taxon>
        <taxon>Physalacriaceae</taxon>
        <taxon>Armillaria</taxon>
    </lineage>
</organism>
<evidence type="ECO:0000313" key="2">
    <source>
        <dbReference type="Proteomes" id="UP000217790"/>
    </source>
</evidence>
<dbReference type="AlphaFoldDB" id="A0A2H3DGK6"/>
<dbReference type="EMBL" id="KZ293654">
    <property type="protein sequence ID" value="PBK94349.1"/>
    <property type="molecule type" value="Genomic_DNA"/>
</dbReference>
<proteinExistence type="predicted"/>
<gene>
    <name evidence="1" type="ORF">ARMGADRAFT_1099025</name>
</gene>
<reference evidence="2" key="1">
    <citation type="journal article" date="2017" name="Nat. Ecol. Evol.">
        <title>Genome expansion and lineage-specific genetic innovations in the forest pathogenic fungi Armillaria.</title>
        <authorList>
            <person name="Sipos G."/>
            <person name="Prasanna A.N."/>
            <person name="Walter M.C."/>
            <person name="O'Connor E."/>
            <person name="Balint B."/>
            <person name="Krizsan K."/>
            <person name="Kiss B."/>
            <person name="Hess J."/>
            <person name="Varga T."/>
            <person name="Slot J."/>
            <person name="Riley R."/>
            <person name="Boka B."/>
            <person name="Rigling D."/>
            <person name="Barry K."/>
            <person name="Lee J."/>
            <person name="Mihaltcheva S."/>
            <person name="LaButti K."/>
            <person name="Lipzen A."/>
            <person name="Waldron R."/>
            <person name="Moloney N.M."/>
            <person name="Sperisen C."/>
            <person name="Kredics L."/>
            <person name="Vagvoelgyi C."/>
            <person name="Patrignani A."/>
            <person name="Fitzpatrick D."/>
            <person name="Nagy I."/>
            <person name="Doyle S."/>
            <person name="Anderson J.B."/>
            <person name="Grigoriev I.V."/>
            <person name="Gueldener U."/>
            <person name="Muensterkoetter M."/>
            <person name="Nagy L.G."/>
        </authorList>
    </citation>
    <scope>NUCLEOTIDE SEQUENCE [LARGE SCALE GENOMIC DNA]</scope>
    <source>
        <strain evidence="2">Ar21-2</strain>
    </source>
</reference>
<dbReference type="Proteomes" id="UP000217790">
    <property type="component" value="Unassembled WGS sequence"/>
</dbReference>
<sequence length="250" mass="27207">MKTLPICSSQKPTDSDGAFASCDSNTRYLTGPLDGPETSSELELVKSHTVELRVRTSLMARMPFTLNGIVVVPTSWANLIISILDVKMGTTGKKCLGTFPTLKLRISSWNGAPLILVYLLRQRVDQHPPANIHLSFLAPQRKSIGMTSDIALANVLVHSIGDTVFRHLYGSSHHCRGYIKKVTHSPFLIGQTSQADAVTRFSNGLPSAMSSPMARARSTRSINTLEDSHLTTYHNISAGAYSTPNSRQSG</sequence>
<dbReference type="InParanoid" id="A0A2H3DGK6"/>
<evidence type="ECO:0000313" key="1">
    <source>
        <dbReference type="EMBL" id="PBK94349.1"/>
    </source>
</evidence>
<protein>
    <submittedName>
        <fullName evidence="1">Uncharacterized protein</fullName>
    </submittedName>
</protein>
<name>A0A2H3DGK6_ARMGA</name>
<accession>A0A2H3DGK6</accession>